<reference evidence="1" key="2">
    <citation type="journal article" date="2015" name="Data Brief">
        <title>Shoot transcriptome of the giant reed, Arundo donax.</title>
        <authorList>
            <person name="Barrero R.A."/>
            <person name="Guerrero F.D."/>
            <person name="Moolhuijzen P."/>
            <person name="Goolsby J.A."/>
            <person name="Tidwell J."/>
            <person name="Bellgard S.E."/>
            <person name="Bellgard M.I."/>
        </authorList>
    </citation>
    <scope>NUCLEOTIDE SEQUENCE</scope>
    <source>
        <tissue evidence="1">Shoot tissue taken approximately 20 cm above the soil surface</tissue>
    </source>
</reference>
<name>A0A0A9FIR5_ARUDO</name>
<dbReference type="EMBL" id="GBRH01165905">
    <property type="protein sequence ID" value="JAE31991.1"/>
    <property type="molecule type" value="Transcribed_RNA"/>
</dbReference>
<protein>
    <submittedName>
        <fullName evidence="1">Uncharacterized protein</fullName>
    </submittedName>
</protein>
<sequence length="12" mass="1312">MAVWGPRPGRNA</sequence>
<proteinExistence type="predicted"/>
<evidence type="ECO:0000313" key="1">
    <source>
        <dbReference type="EMBL" id="JAE08138.1"/>
    </source>
</evidence>
<accession>A0A0A9FIR5</accession>
<reference evidence="1" key="1">
    <citation type="submission" date="2014-09" db="EMBL/GenBank/DDBJ databases">
        <authorList>
            <person name="Magalhaes I.L.F."/>
            <person name="Oliveira U."/>
            <person name="Santos F.R."/>
            <person name="Vidigal T.H.D.A."/>
            <person name="Brescovit A.D."/>
            <person name="Santos A.J."/>
        </authorList>
    </citation>
    <scope>NUCLEOTIDE SEQUENCE</scope>
    <source>
        <tissue evidence="1">Shoot tissue taken approximately 20 cm above the soil surface</tissue>
    </source>
</reference>
<dbReference type="EMBL" id="GBRH01189758">
    <property type="protein sequence ID" value="JAE08138.1"/>
    <property type="molecule type" value="Transcribed_RNA"/>
</dbReference>
<organism evidence="1">
    <name type="scientific">Arundo donax</name>
    <name type="common">Giant reed</name>
    <name type="synonym">Donax arundinaceus</name>
    <dbReference type="NCBI Taxonomy" id="35708"/>
    <lineage>
        <taxon>Eukaryota</taxon>
        <taxon>Viridiplantae</taxon>
        <taxon>Streptophyta</taxon>
        <taxon>Embryophyta</taxon>
        <taxon>Tracheophyta</taxon>
        <taxon>Spermatophyta</taxon>
        <taxon>Magnoliopsida</taxon>
        <taxon>Liliopsida</taxon>
        <taxon>Poales</taxon>
        <taxon>Poaceae</taxon>
        <taxon>PACMAD clade</taxon>
        <taxon>Arundinoideae</taxon>
        <taxon>Arundineae</taxon>
        <taxon>Arundo</taxon>
    </lineage>
</organism>